<accession>A0A9K3K9P8</accession>
<gene>
    <name evidence="2" type="ORF">IV203_024716</name>
    <name evidence="3" type="ORF">IV203_025279</name>
</gene>
<name>A0A9K3K9P8_9STRA</name>
<feature type="compositionally biased region" description="Polar residues" evidence="1">
    <location>
        <begin position="151"/>
        <end position="161"/>
    </location>
</feature>
<evidence type="ECO:0000313" key="2">
    <source>
        <dbReference type="EMBL" id="KAG7339677.1"/>
    </source>
</evidence>
<keyword evidence="4" id="KW-1185">Reference proteome</keyword>
<feature type="region of interest" description="Disordered" evidence="1">
    <location>
        <begin position="120"/>
        <end position="175"/>
    </location>
</feature>
<dbReference type="Proteomes" id="UP000693970">
    <property type="component" value="Unassembled WGS sequence"/>
</dbReference>
<reference evidence="2" key="1">
    <citation type="journal article" date="2021" name="Sci. Rep.">
        <title>Diploid genomic architecture of Nitzschia inconspicua, an elite biomass production diatom.</title>
        <authorList>
            <person name="Oliver A."/>
            <person name="Podell S."/>
            <person name="Pinowska A."/>
            <person name="Traller J.C."/>
            <person name="Smith S.R."/>
            <person name="McClure R."/>
            <person name="Beliaev A."/>
            <person name="Bohutskyi P."/>
            <person name="Hill E.A."/>
            <person name="Rabines A."/>
            <person name="Zheng H."/>
            <person name="Allen L.Z."/>
            <person name="Kuo A."/>
            <person name="Grigoriev I.V."/>
            <person name="Allen A.E."/>
            <person name="Hazlebeck D."/>
            <person name="Allen E.E."/>
        </authorList>
    </citation>
    <scope>NUCLEOTIDE SEQUENCE</scope>
    <source>
        <strain evidence="2">Hildebrandi</strain>
    </source>
</reference>
<proteinExistence type="predicted"/>
<dbReference type="EMBL" id="JAGRRH010000011">
    <property type="protein sequence ID" value="KAG7362395.1"/>
    <property type="molecule type" value="Genomic_DNA"/>
</dbReference>
<evidence type="ECO:0000313" key="4">
    <source>
        <dbReference type="Proteomes" id="UP000693970"/>
    </source>
</evidence>
<protein>
    <submittedName>
        <fullName evidence="2">Uncharacterized protein</fullName>
    </submittedName>
</protein>
<evidence type="ECO:0000313" key="3">
    <source>
        <dbReference type="EMBL" id="KAG7362395.1"/>
    </source>
</evidence>
<dbReference type="EMBL" id="JAGRRH010000031">
    <property type="protein sequence ID" value="KAG7339677.1"/>
    <property type="molecule type" value="Genomic_DNA"/>
</dbReference>
<comment type="caution">
    <text evidence="2">The sequence shown here is derived from an EMBL/GenBank/DDBJ whole genome shotgun (WGS) entry which is preliminary data.</text>
</comment>
<evidence type="ECO:0000256" key="1">
    <source>
        <dbReference type="SAM" id="MobiDB-lite"/>
    </source>
</evidence>
<feature type="compositionally biased region" description="Polar residues" evidence="1">
    <location>
        <begin position="132"/>
        <end position="144"/>
    </location>
</feature>
<organism evidence="2 4">
    <name type="scientific">Nitzschia inconspicua</name>
    <dbReference type="NCBI Taxonomy" id="303405"/>
    <lineage>
        <taxon>Eukaryota</taxon>
        <taxon>Sar</taxon>
        <taxon>Stramenopiles</taxon>
        <taxon>Ochrophyta</taxon>
        <taxon>Bacillariophyta</taxon>
        <taxon>Bacillariophyceae</taxon>
        <taxon>Bacillariophycidae</taxon>
        <taxon>Bacillariales</taxon>
        <taxon>Bacillariaceae</taxon>
        <taxon>Nitzschia</taxon>
    </lineage>
</organism>
<dbReference type="AlphaFoldDB" id="A0A9K3K9P8"/>
<sequence>MITDVEYQPSIPVGGMESSRDFLPCPPKRRRSMEGLDIDMIFPATDVLDERVERREMMGATESSFQNLPSPSLRSIHLKSKPPKTEETLQSALHANNYCTQQDIKLCRFDEIFSSKLNSRCHPRHGSEEEVSTGNSIQRSTNWKGSKLKRNSWSCPTNLGTKRSKKRSSMGSKQNHSFCTLLPTINEFQRTSFEDDYGIMFQDSVAATTSLRNKRTRRSGDKLNQQCKTSKRPSLVEDKSTCLDTDMSSSLFMFPIIDASIFLH</sequence>
<reference evidence="2" key="2">
    <citation type="submission" date="2021-04" db="EMBL/GenBank/DDBJ databases">
        <authorList>
            <person name="Podell S."/>
        </authorList>
    </citation>
    <scope>NUCLEOTIDE SEQUENCE</scope>
    <source>
        <strain evidence="2">Hildebrandi</strain>
    </source>
</reference>